<protein>
    <submittedName>
        <fullName evidence="3">Uncharacterized protein</fullName>
    </submittedName>
</protein>
<comment type="caution">
    <text evidence="3">The sequence shown here is derived from an EMBL/GenBank/DDBJ whole genome shotgun (WGS) entry which is preliminary data.</text>
</comment>
<accession>A0AAD5X385</accession>
<organism evidence="3 4">
    <name type="scientific">Rhizophlyctis rosea</name>
    <dbReference type="NCBI Taxonomy" id="64517"/>
    <lineage>
        <taxon>Eukaryota</taxon>
        <taxon>Fungi</taxon>
        <taxon>Fungi incertae sedis</taxon>
        <taxon>Chytridiomycota</taxon>
        <taxon>Chytridiomycota incertae sedis</taxon>
        <taxon>Chytridiomycetes</taxon>
        <taxon>Rhizophlyctidales</taxon>
        <taxon>Rhizophlyctidaceae</taxon>
        <taxon>Rhizophlyctis</taxon>
    </lineage>
</organism>
<proteinExistence type="predicted"/>
<dbReference type="EMBL" id="JADGJD010000905">
    <property type="protein sequence ID" value="KAJ3047752.1"/>
    <property type="molecule type" value="Genomic_DNA"/>
</dbReference>
<keyword evidence="4" id="KW-1185">Reference proteome</keyword>
<evidence type="ECO:0000313" key="3">
    <source>
        <dbReference type="EMBL" id="KAJ3047752.1"/>
    </source>
</evidence>
<feature type="region of interest" description="Disordered" evidence="1">
    <location>
        <begin position="1"/>
        <end position="23"/>
    </location>
</feature>
<feature type="transmembrane region" description="Helical" evidence="2">
    <location>
        <begin position="116"/>
        <end position="134"/>
    </location>
</feature>
<name>A0AAD5X385_9FUNG</name>
<evidence type="ECO:0000256" key="2">
    <source>
        <dbReference type="SAM" id="Phobius"/>
    </source>
</evidence>
<evidence type="ECO:0000256" key="1">
    <source>
        <dbReference type="SAM" id="MobiDB-lite"/>
    </source>
</evidence>
<sequence length="483" mass="54456">MNNIGDNVETDKESIGSAENSWEVVENDEYAPEALTNALDPNGLVGGNCKTEPEGRSATTSPGTICSSELTQQSNDDGLLNIPEVQDLPIDTSIRPAQSPTPPKPQPKPRSTFHSFCVRFLLYLFLLITVLGLLDNLYQEEKKRHFFDPGPDEKTSFAEALYNGSNPNREGMQPYVRNKTFDVYFSIKEFPAADKQWTDDEWVSGTCLLSHNIVLDGLNVTEAVVERAIPQEVIVDIDDLKVILTFVPITQNNQSITYDPPLINVTFTREIPLVTLMPYSDRSKPTRVIATHVTLDVMQIRENYWVSFRTYELQALDLRLRKGPKTKQNLTWSQHGGPSKVVEVKTDEKGSKMVRIFGNMPIYIRPPEGSKYPTGLVPFTHTAAISFNVSRPHAFRWEYLPNLLYHPLRTLPNEVIPLPLRRAPQRLDGEEYATRMITTFGPSIDKGKKSKIAEEVSKVDPLAKKFHLKLKITLQPISLGHAK</sequence>
<gene>
    <name evidence="3" type="ORF">HK097_011240</name>
</gene>
<feature type="region of interest" description="Disordered" evidence="1">
    <location>
        <begin position="37"/>
        <end position="64"/>
    </location>
</feature>
<keyword evidence="2" id="KW-1133">Transmembrane helix</keyword>
<reference evidence="3" key="1">
    <citation type="submission" date="2020-05" db="EMBL/GenBank/DDBJ databases">
        <title>Phylogenomic resolution of chytrid fungi.</title>
        <authorList>
            <person name="Stajich J.E."/>
            <person name="Amses K."/>
            <person name="Simmons R."/>
            <person name="Seto K."/>
            <person name="Myers J."/>
            <person name="Bonds A."/>
            <person name="Quandt C.A."/>
            <person name="Barry K."/>
            <person name="Liu P."/>
            <person name="Grigoriev I."/>
            <person name="Longcore J.E."/>
            <person name="James T.Y."/>
        </authorList>
    </citation>
    <scope>NUCLEOTIDE SEQUENCE</scope>
    <source>
        <strain evidence="3">JEL0318</strain>
    </source>
</reference>
<keyword evidence="2" id="KW-0812">Transmembrane</keyword>
<dbReference type="Proteomes" id="UP001212841">
    <property type="component" value="Unassembled WGS sequence"/>
</dbReference>
<evidence type="ECO:0000313" key="4">
    <source>
        <dbReference type="Proteomes" id="UP001212841"/>
    </source>
</evidence>
<keyword evidence="2" id="KW-0472">Membrane</keyword>
<dbReference type="AlphaFoldDB" id="A0AAD5X385"/>